<dbReference type="SUPFAM" id="SSF53474">
    <property type="entry name" value="alpha/beta-Hydrolases"/>
    <property type="match status" value="1"/>
</dbReference>
<dbReference type="Proteomes" id="UP000319255">
    <property type="component" value="Unassembled WGS sequence"/>
</dbReference>
<dbReference type="PANTHER" id="PTHR36513:SF1">
    <property type="entry name" value="TRANSMEMBRANE PROTEIN"/>
    <property type="match status" value="1"/>
</dbReference>
<organism evidence="1 2">
    <name type="scientific">Amaricoccus solimangrovi</name>
    <dbReference type="NCBI Taxonomy" id="2589815"/>
    <lineage>
        <taxon>Bacteria</taxon>
        <taxon>Pseudomonadati</taxon>
        <taxon>Pseudomonadota</taxon>
        <taxon>Alphaproteobacteria</taxon>
        <taxon>Rhodobacterales</taxon>
        <taxon>Paracoccaceae</taxon>
        <taxon>Amaricoccus</taxon>
    </lineage>
</organism>
<evidence type="ECO:0000313" key="2">
    <source>
        <dbReference type="Proteomes" id="UP000319255"/>
    </source>
</evidence>
<keyword evidence="2" id="KW-1185">Reference proteome</keyword>
<keyword evidence="1" id="KW-0378">Hydrolase</keyword>
<name>A0A501WFK5_9RHOB</name>
<accession>A0A501WFK5</accession>
<sequence>MRLMPPPLIVQDGGEGIFGASGETPEDSRLEVYYATNRLPIGPRDNRIYTIAPDRALHFGTAGLRVGNEGTTWAQLYEWSTGGPTSDRPFINLERMREEASQEPDAPLDPETADWLGRIDGTLARRPGSDVIVYVHGANTTVERAAGQAAQLWHFTGQNAVVVLFAWPTAENFLRYPSDIETAFGGAPHLADLIGLLATHTRARKVDVFTYSAGGTVGSAALGELGRERPGIAARLGNVYHAAPDADFRDFVDDLAAYAPRAGSVTAAINLNDSALRLAQVMNRASRAGRPDLRELSETQTRTLLGAVSRGELDVVQVSPETIPTLSRTSHTFWYDDPWVSGDVLVTLLFGLPPGARMLDAREAPGGAAYFTFAPDFADRIPTLRRHLLAEFAPRPAAEAP</sequence>
<protein>
    <submittedName>
        <fullName evidence="1">Alpha/beta hydrolase</fullName>
    </submittedName>
</protein>
<comment type="caution">
    <text evidence="1">The sequence shown here is derived from an EMBL/GenBank/DDBJ whole genome shotgun (WGS) entry which is preliminary data.</text>
</comment>
<dbReference type="PANTHER" id="PTHR36513">
    <property type="entry name" value="ABC TRANSMEMBRANE TYPE-1 DOMAIN-CONTAINING PROTEIN"/>
    <property type="match status" value="1"/>
</dbReference>
<evidence type="ECO:0000313" key="1">
    <source>
        <dbReference type="EMBL" id="TPE48339.1"/>
    </source>
</evidence>
<dbReference type="InterPro" id="IPR029058">
    <property type="entry name" value="AB_hydrolase_fold"/>
</dbReference>
<proteinExistence type="predicted"/>
<reference evidence="1 2" key="1">
    <citation type="submission" date="2019-06" db="EMBL/GenBank/DDBJ databases">
        <title>A novel bacterium of genus Amaricoccus, isolated from marine sediment.</title>
        <authorList>
            <person name="Huang H."/>
            <person name="Mo K."/>
            <person name="Hu Y."/>
        </authorList>
    </citation>
    <scope>NUCLEOTIDE SEQUENCE [LARGE SCALE GENOMIC DNA]</scope>
    <source>
        <strain evidence="1 2">HB172011</strain>
    </source>
</reference>
<gene>
    <name evidence="1" type="ORF">FJM51_18175</name>
</gene>
<dbReference type="OrthoDB" id="9797755at2"/>
<dbReference type="Gene3D" id="3.40.50.1820">
    <property type="entry name" value="alpha/beta hydrolase"/>
    <property type="match status" value="1"/>
</dbReference>
<dbReference type="InterPro" id="IPR010297">
    <property type="entry name" value="DUF900_hydrolase"/>
</dbReference>
<dbReference type="EMBL" id="VFRP01000023">
    <property type="protein sequence ID" value="TPE48339.1"/>
    <property type="molecule type" value="Genomic_DNA"/>
</dbReference>
<dbReference type="GO" id="GO:0016787">
    <property type="term" value="F:hydrolase activity"/>
    <property type="evidence" value="ECO:0007669"/>
    <property type="project" value="UniProtKB-KW"/>
</dbReference>
<dbReference type="Pfam" id="PF05990">
    <property type="entry name" value="DUF900"/>
    <property type="match status" value="1"/>
</dbReference>
<dbReference type="AlphaFoldDB" id="A0A501WFK5"/>